<dbReference type="EMBL" id="MDYM01000009">
    <property type="protein sequence ID" value="OQD63580.1"/>
    <property type="molecule type" value="Genomic_DNA"/>
</dbReference>
<evidence type="ECO:0000256" key="1">
    <source>
        <dbReference type="SAM" id="MobiDB-lite"/>
    </source>
</evidence>
<proteinExistence type="predicted"/>
<feature type="compositionally biased region" description="Basic and acidic residues" evidence="1">
    <location>
        <begin position="1"/>
        <end position="11"/>
    </location>
</feature>
<protein>
    <submittedName>
        <fullName evidence="3">Uncharacterized protein</fullName>
    </submittedName>
</protein>
<evidence type="ECO:0000313" key="4">
    <source>
        <dbReference type="Proteomes" id="UP000191408"/>
    </source>
</evidence>
<organism evidence="3 4">
    <name type="scientific">Penicillium polonicum</name>
    <dbReference type="NCBI Taxonomy" id="60169"/>
    <lineage>
        <taxon>Eukaryota</taxon>
        <taxon>Fungi</taxon>
        <taxon>Dikarya</taxon>
        <taxon>Ascomycota</taxon>
        <taxon>Pezizomycotina</taxon>
        <taxon>Eurotiomycetes</taxon>
        <taxon>Eurotiomycetidae</taxon>
        <taxon>Eurotiales</taxon>
        <taxon>Aspergillaceae</taxon>
        <taxon>Penicillium</taxon>
    </lineage>
</organism>
<keyword evidence="2" id="KW-0472">Membrane</keyword>
<dbReference type="Proteomes" id="UP000191408">
    <property type="component" value="Unassembled WGS sequence"/>
</dbReference>
<feature type="transmembrane region" description="Helical" evidence="2">
    <location>
        <begin position="70"/>
        <end position="91"/>
    </location>
</feature>
<evidence type="ECO:0000256" key="2">
    <source>
        <dbReference type="SAM" id="Phobius"/>
    </source>
</evidence>
<keyword evidence="2" id="KW-0812">Transmembrane</keyword>
<evidence type="ECO:0000313" key="3">
    <source>
        <dbReference type="EMBL" id="OQD63580.1"/>
    </source>
</evidence>
<keyword evidence="4" id="KW-1185">Reference proteome</keyword>
<feature type="region of interest" description="Disordered" evidence="1">
    <location>
        <begin position="1"/>
        <end position="45"/>
    </location>
</feature>
<sequence length="112" mass="12073">MPPSADDHSDTDSATVCNSPGLKRKRDTTPEREQASPATSTIDSDSFPSSFKGFLDDGLADGPFASCGSFGSFGGMWMVVRLSYLVIFMTVDPNPMGLQMMMLPGNARRVEE</sequence>
<dbReference type="AlphaFoldDB" id="A0A1V6NFX5"/>
<comment type="caution">
    <text evidence="3">The sequence shown here is derived from an EMBL/GenBank/DDBJ whole genome shotgun (WGS) entry which is preliminary data.</text>
</comment>
<reference evidence="4" key="1">
    <citation type="journal article" date="2017" name="Nat. Microbiol.">
        <title>Global analysis of biosynthetic gene clusters reveals vast potential of secondary metabolite production in Penicillium species.</title>
        <authorList>
            <person name="Nielsen J.C."/>
            <person name="Grijseels S."/>
            <person name="Prigent S."/>
            <person name="Ji B."/>
            <person name="Dainat J."/>
            <person name="Nielsen K.F."/>
            <person name="Frisvad J.C."/>
            <person name="Workman M."/>
            <person name="Nielsen J."/>
        </authorList>
    </citation>
    <scope>NUCLEOTIDE SEQUENCE [LARGE SCALE GENOMIC DNA]</scope>
    <source>
        <strain evidence="4">IBT 4502</strain>
    </source>
</reference>
<keyword evidence="2" id="KW-1133">Transmembrane helix</keyword>
<feature type="compositionally biased region" description="Polar residues" evidence="1">
    <location>
        <begin position="36"/>
        <end position="45"/>
    </location>
</feature>
<accession>A0A1V6NFX5</accession>
<gene>
    <name evidence="3" type="ORF">PENPOL_c009G06579</name>
</gene>
<name>A0A1V6NFX5_PENPO</name>